<proteinExistence type="predicted"/>
<dbReference type="Proteomes" id="UP000095463">
    <property type="component" value="Unassembled WGS sequence"/>
</dbReference>
<reference evidence="1 2" key="1">
    <citation type="journal article" date="2015" name="Genome Announc.">
        <title>Genome Assemblies of Three Soil-Associated Devosia species: D. insulae, D. limi, and D. soli.</title>
        <authorList>
            <person name="Hassan Y.I."/>
            <person name="Lepp D."/>
            <person name="Zhou T."/>
        </authorList>
    </citation>
    <scope>NUCLEOTIDE SEQUENCE [LARGE SCALE GENOMIC DNA]</scope>
    <source>
        <strain evidence="1 2">DS-56</strain>
    </source>
</reference>
<dbReference type="AlphaFoldDB" id="A0A1E5XMH6"/>
<comment type="caution">
    <text evidence="1">The sequence shown here is derived from an EMBL/GenBank/DDBJ whole genome shotgun (WGS) entry which is preliminary data.</text>
</comment>
<evidence type="ECO:0000313" key="2">
    <source>
        <dbReference type="Proteomes" id="UP000095463"/>
    </source>
</evidence>
<keyword evidence="2" id="KW-1185">Reference proteome</keyword>
<organism evidence="1 2">
    <name type="scientific">Devosia insulae DS-56</name>
    <dbReference type="NCBI Taxonomy" id="1116389"/>
    <lineage>
        <taxon>Bacteria</taxon>
        <taxon>Pseudomonadati</taxon>
        <taxon>Pseudomonadota</taxon>
        <taxon>Alphaproteobacteria</taxon>
        <taxon>Hyphomicrobiales</taxon>
        <taxon>Devosiaceae</taxon>
        <taxon>Devosia</taxon>
    </lineage>
</organism>
<dbReference type="EMBL" id="LAJE02000257">
    <property type="protein sequence ID" value="OEO29781.1"/>
    <property type="molecule type" value="Genomic_DNA"/>
</dbReference>
<sequence length="222" mass="24517">MGNPRHYSLELPDRCLALLDELWPAVADGRSGRGYGGPLTTTFLLSLATPMIVLPVERLLKQTGDEGFADDRLIDPDLAARAQRIFAEGVRFRDCDFFDDADGWRYHYHGQRLNLANGLPDEIVASLATEDAAQAAATVGAQTMVKALRNGLAHGVIAYLGADGRSTYREHAEMIALMGEHRVDRKFVGLHVIRIPEAGLRAFLHRWVDWLNRTGLSRALAA</sequence>
<dbReference type="OrthoDB" id="7841749at2"/>
<gene>
    <name evidence="1" type="ORF">VW23_001665</name>
</gene>
<accession>A0A1E5XMH6</accession>
<name>A0A1E5XMH6_9HYPH</name>
<dbReference type="RefSeq" id="WP_069910967.1">
    <property type="nucleotide sequence ID" value="NZ_LAJE02000257.1"/>
</dbReference>
<protein>
    <submittedName>
        <fullName evidence="1">Uncharacterized protein</fullName>
    </submittedName>
</protein>
<evidence type="ECO:0000313" key="1">
    <source>
        <dbReference type="EMBL" id="OEO29781.1"/>
    </source>
</evidence>